<keyword evidence="1" id="KW-0812">Transmembrane</keyword>
<organism evidence="2">
    <name type="scientific">bioreactor metagenome</name>
    <dbReference type="NCBI Taxonomy" id="1076179"/>
    <lineage>
        <taxon>unclassified sequences</taxon>
        <taxon>metagenomes</taxon>
        <taxon>ecological metagenomes</taxon>
    </lineage>
</organism>
<dbReference type="AlphaFoldDB" id="A0A644WVI4"/>
<comment type="caution">
    <text evidence="2">The sequence shown here is derived from an EMBL/GenBank/DDBJ whole genome shotgun (WGS) entry which is preliminary data.</text>
</comment>
<gene>
    <name evidence="2" type="ORF">SDC9_53994</name>
</gene>
<keyword evidence="1" id="KW-1133">Transmembrane helix</keyword>
<name>A0A644WVI4_9ZZZZ</name>
<protein>
    <submittedName>
        <fullName evidence="2">Uncharacterized protein</fullName>
    </submittedName>
</protein>
<reference evidence="2" key="1">
    <citation type="submission" date="2019-08" db="EMBL/GenBank/DDBJ databases">
        <authorList>
            <person name="Kucharzyk K."/>
            <person name="Murdoch R.W."/>
            <person name="Higgins S."/>
            <person name="Loffler F."/>
        </authorList>
    </citation>
    <scope>NUCLEOTIDE SEQUENCE</scope>
</reference>
<evidence type="ECO:0000256" key="1">
    <source>
        <dbReference type="SAM" id="Phobius"/>
    </source>
</evidence>
<dbReference type="EMBL" id="VSSQ01001365">
    <property type="protein sequence ID" value="MPM07687.1"/>
    <property type="molecule type" value="Genomic_DNA"/>
</dbReference>
<feature type="transmembrane region" description="Helical" evidence="1">
    <location>
        <begin position="12"/>
        <end position="30"/>
    </location>
</feature>
<accession>A0A644WVI4</accession>
<proteinExistence type="predicted"/>
<keyword evidence="1" id="KW-0472">Membrane</keyword>
<evidence type="ECO:0000313" key="2">
    <source>
        <dbReference type="EMBL" id="MPM07687.1"/>
    </source>
</evidence>
<sequence length="47" mass="5410">MLDNVIILLNKTAGFFVLQIFSIVVIYQTINIISKFNVRVFDEFSEG</sequence>